<sequence length="292" mass="33261">MALSSGETDPVLRNLMDIMYNNNNTNDEHMVPNGLKRPESSSLSSVPVPLPLPPQLMSTSTSKAPPRAPPMTTLTARRPPSRVGKQTSSFHTLMKQEEIRHQRKILEIRRAHEGPKERTERNMLAISQLPEFQKHAIPMRNYMFNKILVGYANNKQIAGHIIDQGCLAELQDQIRQDEQNLHHCLSALPDSRVDVRQLAWDYLHSRAKEEARKLWQEVRNVPTLLKAIDEMLLSEEEHPDFASIDTPDFPNVVDENNNNNKNDNRNANASANTSAKATEPFMWKPPPIPPMY</sequence>
<accession>A0A0D2DHE1</accession>
<evidence type="ECO:0000313" key="3">
    <source>
        <dbReference type="Proteomes" id="UP000053342"/>
    </source>
</evidence>
<organism evidence="2 3">
    <name type="scientific">Exophiala oligosperma</name>
    <dbReference type="NCBI Taxonomy" id="215243"/>
    <lineage>
        <taxon>Eukaryota</taxon>
        <taxon>Fungi</taxon>
        <taxon>Dikarya</taxon>
        <taxon>Ascomycota</taxon>
        <taxon>Pezizomycotina</taxon>
        <taxon>Eurotiomycetes</taxon>
        <taxon>Chaetothyriomycetidae</taxon>
        <taxon>Chaetothyriales</taxon>
        <taxon>Herpotrichiellaceae</taxon>
        <taxon>Exophiala</taxon>
    </lineage>
</organism>
<keyword evidence="3" id="KW-1185">Reference proteome</keyword>
<name>A0A0D2DHE1_9EURO</name>
<feature type="compositionally biased region" description="Pro residues" evidence="1">
    <location>
        <begin position="283"/>
        <end position="292"/>
    </location>
</feature>
<reference evidence="2 3" key="1">
    <citation type="submission" date="2015-01" db="EMBL/GenBank/DDBJ databases">
        <title>The Genome Sequence of Exophiala oligosperma CBS72588.</title>
        <authorList>
            <consortium name="The Broad Institute Genomics Platform"/>
            <person name="Cuomo C."/>
            <person name="de Hoog S."/>
            <person name="Gorbushina A."/>
            <person name="Stielow B."/>
            <person name="Teixiera M."/>
            <person name="Abouelleil A."/>
            <person name="Chapman S.B."/>
            <person name="Priest M."/>
            <person name="Young S.K."/>
            <person name="Wortman J."/>
            <person name="Nusbaum C."/>
            <person name="Birren B."/>
        </authorList>
    </citation>
    <scope>NUCLEOTIDE SEQUENCE [LARGE SCALE GENOMIC DNA]</scope>
    <source>
        <strain evidence="2 3">CBS 72588</strain>
    </source>
</reference>
<dbReference type="EMBL" id="KN847336">
    <property type="protein sequence ID" value="KIW42408.1"/>
    <property type="molecule type" value="Genomic_DNA"/>
</dbReference>
<dbReference type="GeneID" id="27358037"/>
<dbReference type="Proteomes" id="UP000053342">
    <property type="component" value="Unassembled WGS sequence"/>
</dbReference>
<dbReference type="RefSeq" id="XP_016262624.1">
    <property type="nucleotide sequence ID" value="XM_016407020.1"/>
</dbReference>
<gene>
    <name evidence="2" type="ORF">PV06_05963</name>
</gene>
<dbReference type="AlphaFoldDB" id="A0A0D2DHE1"/>
<dbReference type="HOGENOM" id="CLU_953256_0_0_1"/>
<proteinExistence type="predicted"/>
<protein>
    <submittedName>
        <fullName evidence="2">Uncharacterized protein</fullName>
    </submittedName>
</protein>
<dbReference type="VEuPathDB" id="FungiDB:PV06_05963"/>
<feature type="region of interest" description="Disordered" evidence="1">
    <location>
        <begin position="25"/>
        <end position="89"/>
    </location>
</feature>
<feature type="compositionally biased region" description="Low complexity" evidence="1">
    <location>
        <begin position="251"/>
        <end position="279"/>
    </location>
</feature>
<evidence type="ECO:0000256" key="1">
    <source>
        <dbReference type="SAM" id="MobiDB-lite"/>
    </source>
</evidence>
<evidence type="ECO:0000313" key="2">
    <source>
        <dbReference type="EMBL" id="KIW42408.1"/>
    </source>
</evidence>
<feature type="region of interest" description="Disordered" evidence="1">
    <location>
        <begin position="241"/>
        <end position="292"/>
    </location>
</feature>